<dbReference type="Gene3D" id="2.10.70.100">
    <property type="match status" value="2"/>
</dbReference>
<evidence type="ECO:0000256" key="4">
    <source>
        <dbReference type="ARBA" id="ARBA00022679"/>
    </source>
</evidence>
<dbReference type="InterPro" id="IPR029787">
    <property type="entry name" value="Nucleotide_cyclase"/>
</dbReference>
<reference evidence="17" key="1">
    <citation type="submission" date="2008-04" db="EMBL/GenBank/DDBJ databases">
        <title>Complete sequence of chromosome of Nostoc punctiforme ATCC 29133.</title>
        <authorList>
            <consortium name="US DOE Joint Genome Institute"/>
            <person name="Copeland A."/>
            <person name="Lucas S."/>
            <person name="Lapidus A."/>
            <person name="Glavina del Rio T."/>
            <person name="Dalin E."/>
            <person name="Tice H."/>
            <person name="Pitluck S."/>
            <person name="Chain P."/>
            <person name="Malfatti S."/>
            <person name="Shin M."/>
            <person name="Vergez L."/>
            <person name="Schmutz J."/>
            <person name="Larimer F."/>
            <person name="Land M."/>
            <person name="Hauser L."/>
            <person name="Kyrpides N."/>
            <person name="Kim E."/>
            <person name="Meeks J.C."/>
            <person name="Elhai J."/>
            <person name="Campbell E.L."/>
            <person name="Thiel T."/>
            <person name="Longmire J."/>
            <person name="Potts M."/>
            <person name="Atlas R."/>
        </authorList>
    </citation>
    <scope>NUCLEOTIDE SEQUENCE [LARGE SCALE GENOMIC DNA]</scope>
    <source>
        <strain evidence="17">ATCC 29133 / PCC 73102</strain>
    </source>
</reference>
<dbReference type="HOGENOM" id="CLU_268308_0_0_3"/>
<keyword evidence="17" id="KW-1185">Reference proteome</keyword>
<dbReference type="SMART" id="SM00086">
    <property type="entry name" value="PAC"/>
    <property type="match status" value="5"/>
</dbReference>
<dbReference type="SUPFAM" id="SSF55073">
    <property type="entry name" value="Nucleotide cyclase"/>
    <property type="match status" value="1"/>
</dbReference>
<dbReference type="InterPro" id="IPR000700">
    <property type="entry name" value="PAS-assoc_C"/>
</dbReference>
<dbReference type="PROSITE" id="PS50883">
    <property type="entry name" value="EAL"/>
    <property type="match status" value="1"/>
</dbReference>
<evidence type="ECO:0000256" key="8">
    <source>
        <dbReference type="ARBA" id="ARBA00022989"/>
    </source>
</evidence>
<dbReference type="KEGG" id="npu:Npun_F5467"/>
<protein>
    <submittedName>
        <fullName evidence="16">Diguanylate cyclase/phosphodiesterase with PAS/PAC and GAF sensor(S)</fullName>
    </submittedName>
</protein>
<dbReference type="InterPro" id="IPR013656">
    <property type="entry name" value="PAS_4"/>
</dbReference>
<dbReference type="SUPFAM" id="SSF55785">
    <property type="entry name" value="PYP-like sensor domain (PAS domain)"/>
    <property type="match status" value="5"/>
</dbReference>
<feature type="domain" description="PAS" evidence="12">
    <location>
        <begin position="446"/>
        <end position="491"/>
    </location>
</feature>
<dbReference type="PANTHER" id="PTHR44757:SF4">
    <property type="entry name" value="DIGUANYLATE CYCLASE DGCE-RELATED"/>
    <property type="match status" value="1"/>
</dbReference>
<dbReference type="InterPro" id="IPR052155">
    <property type="entry name" value="Biofilm_reg_signaling"/>
</dbReference>
<feature type="domain" description="PAC" evidence="13">
    <location>
        <begin position="615"/>
        <end position="671"/>
    </location>
</feature>
<dbReference type="CDD" id="cd00130">
    <property type="entry name" value="PAS"/>
    <property type="match status" value="3"/>
</dbReference>
<feature type="transmembrane region" description="Helical" evidence="11">
    <location>
        <begin position="32"/>
        <end position="53"/>
    </location>
</feature>
<dbReference type="InterPro" id="IPR001610">
    <property type="entry name" value="PAC"/>
</dbReference>
<dbReference type="CDD" id="cd01949">
    <property type="entry name" value="GGDEF"/>
    <property type="match status" value="1"/>
</dbReference>
<keyword evidence="8 11" id="KW-1133">Transmembrane helix</keyword>
<dbReference type="Pfam" id="PF00990">
    <property type="entry name" value="GGDEF"/>
    <property type="match status" value="1"/>
</dbReference>
<dbReference type="PROSITE" id="PS50112">
    <property type="entry name" value="PAS"/>
    <property type="match status" value="3"/>
</dbReference>
<keyword evidence="6" id="KW-0677">Repeat</keyword>
<dbReference type="PROSITE" id="PS50887">
    <property type="entry name" value="GGDEF"/>
    <property type="match status" value="1"/>
</dbReference>
<dbReference type="Gene3D" id="3.20.20.450">
    <property type="entry name" value="EAL domain"/>
    <property type="match status" value="1"/>
</dbReference>
<dbReference type="InterPro" id="IPR035919">
    <property type="entry name" value="EAL_sf"/>
</dbReference>
<evidence type="ECO:0000256" key="3">
    <source>
        <dbReference type="ARBA" id="ARBA00022519"/>
    </source>
</evidence>
<dbReference type="SMART" id="SM00267">
    <property type="entry name" value="GGDEF"/>
    <property type="match status" value="1"/>
</dbReference>
<dbReference type="CDD" id="cd01948">
    <property type="entry name" value="EAL"/>
    <property type="match status" value="1"/>
</dbReference>
<feature type="transmembrane region" description="Helical" evidence="11">
    <location>
        <begin position="65"/>
        <end position="87"/>
    </location>
</feature>
<evidence type="ECO:0000256" key="9">
    <source>
        <dbReference type="ARBA" id="ARBA00023136"/>
    </source>
</evidence>
<dbReference type="InterPro" id="IPR000160">
    <property type="entry name" value="GGDEF_dom"/>
</dbReference>
<keyword evidence="4" id="KW-0808">Transferase</keyword>
<dbReference type="InterPro" id="IPR058544">
    <property type="entry name" value="ETR1_N"/>
</dbReference>
<dbReference type="eggNOG" id="COG5001">
    <property type="taxonomic scope" value="Bacteria"/>
</dbReference>
<keyword evidence="9 11" id="KW-0472">Membrane</keyword>
<keyword evidence="10" id="KW-0175">Coiled coil</keyword>
<dbReference type="Pfam" id="PF25487">
    <property type="entry name" value="ETR1_N"/>
    <property type="match status" value="1"/>
</dbReference>
<dbReference type="EnsemblBacteria" id="ACC83774">
    <property type="protein sequence ID" value="ACC83774"/>
    <property type="gene ID" value="Npun_F5467"/>
</dbReference>
<dbReference type="InterPro" id="IPR001633">
    <property type="entry name" value="EAL_dom"/>
</dbReference>
<dbReference type="Gene3D" id="3.30.70.270">
    <property type="match status" value="1"/>
</dbReference>
<dbReference type="GO" id="GO:0016740">
    <property type="term" value="F:transferase activity"/>
    <property type="evidence" value="ECO:0007669"/>
    <property type="project" value="UniProtKB-KW"/>
</dbReference>
<feature type="domain" description="PAC" evidence="13">
    <location>
        <begin position="232"/>
        <end position="283"/>
    </location>
</feature>
<name>B2J5P2_NOSP7</name>
<dbReference type="SMART" id="SM00091">
    <property type="entry name" value="PAS"/>
    <property type="match status" value="4"/>
</dbReference>
<dbReference type="AlphaFoldDB" id="B2J5P2"/>
<feature type="domain" description="PAC" evidence="13">
    <location>
        <begin position="357"/>
        <end position="411"/>
    </location>
</feature>
<evidence type="ECO:0000256" key="10">
    <source>
        <dbReference type="SAM" id="Coils"/>
    </source>
</evidence>
<evidence type="ECO:0000256" key="6">
    <source>
        <dbReference type="ARBA" id="ARBA00022737"/>
    </source>
</evidence>
<evidence type="ECO:0000256" key="11">
    <source>
        <dbReference type="SAM" id="Phobius"/>
    </source>
</evidence>
<gene>
    <name evidence="16" type="ordered locus">Npun_F5467</name>
</gene>
<dbReference type="eggNOG" id="COG3852">
    <property type="taxonomic scope" value="Bacteria"/>
</dbReference>
<keyword evidence="5 11" id="KW-0812">Transmembrane</keyword>
<evidence type="ECO:0000256" key="5">
    <source>
        <dbReference type="ARBA" id="ARBA00022692"/>
    </source>
</evidence>
<dbReference type="PANTHER" id="PTHR44757">
    <property type="entry name" value="DIGUANYLATE CYCLASE DGCP"/>
    <property type="match status" value="1"/>
</dbReference>
<dbReference type="Pfam" id="PF08448">
    <property type="entry name" value="PAS_4"/>
    <property type="match status" value="2"/>
</dbReference>
<feature type="domain" description="EAL" evidence="14">
    <location>
        <begin position="978"/>
        <end position="1224"/>
    </location>
</feature>
<evidence type="ECO:0000313" key="16">
    <source>
        <dbReference type="EMBL" id="ACC83774.1"/>
    </source>
</evidence>
<accession>B2J5P2</accession>
<dbReference type="InterPro" id="IPR013655">
    <property type="entry name" value="PAS_fold_3"/>
</dbReference>
<organism evidence="16 17">
    <name type="scientific">Nostoc punctiforme (strain ATCC 29133 / PCC 73102)</name>
    <dbReference type="NCBI Taxonomy" id="63737"/>
    <lineage>
        <taxon>Bacteria</taxon>
        <taxon>Bacillati</taxon>
        <taxon>Cyanobacteriota</taxon>
        <taxon>Cyanophyceae</taxon>
        <taxon>Nostocales</taxon>
        <taxon>Nostocaceae</taxon>
        <taxon>Nostoc</taxon>
    </lineage>
</organism>
<evidence type="ECO:0000259" key="14">
    <source>
        <dbReference type="PROSITE" id="PS50883"/>
    </source>
</evidence>
<dbReference type="eggNOG" id="COG2202">
    <property type="taxonomic scope" value="Bacteria"/>
</dbReference>
<evidence type="ECO:0000313" key="17">
    <source>
        <dbReference type="Proteomes" id="UP000001191"/>
    </source>
</evidence>
<evidence type="ECO:0000259" key="15">
    <source>
        <dbReference type="PROSITE" id="PS50887"/>
    </source>
</evidence>
<feature type="domain" description="PAC" evidence="13">
    <location>
        <begin position="741"/>
        <end position="802"/>
    </location>
</feature>
<dbReference type="PROSITE" id="PS50113">
    <property type="entry name" value="PAC"/>
    <property type="match status" value="5"/>
</dbReference>
<dbReference type="OrthoDB" id="9787983at2"/>
<feature type="domain" description="PAS" evidence="12">
    <location>
        <begin position="547"/>
        <end position="591"/>
    </location>
</feature>
<dbReference type="SMART" id="SM00052">
    <property type="entry name" value="EAL"/>
    <property type="match status" value="1"/>
</dbReference>
<feature type="domain" description="PAS" evidence="12">
    <location>
        <begin position="672"/>
        <end position="745"/>
    </location>
</feature>
<evidence type="ECO:0000259" key="13">
    <source>
        <dbReference type="PROSITE" id="PS50113"/>
    </source>
</evidence>
<sequence length="1224" mass="140085">MLEFWKSLFAYKQFIPHGHCYLWKPELVGLHIVSDSLIALAYYSIPIALVYFVRKRQDFPFNWIFLLFATFIITCGTTHLMDIWTLWYPTYWLSGCIKAITAIISLYTASELIPLIPKALALPSHAQLEIANQELEREISIRKQAELALQEREAMLRRISDNLPNGAIYKVIRELDGSDRFDYISAGIERLMEVRVEDVLKDSSLLYRQFIPEDVPLLQAAVDESRRNFSVFDIQLRIQTPSARLKWLHFRSTPRQLQDGRVVWDGLVVDVTDLKRVEETLRKSEALLEESQQVARLGNWEFELATGKITWSKQLFDLFNRDPELLEPNYQENLQLYCPEDAGKLAQATERAMSTGESYQLILRASPIYGSTIYIEGIGHAEFNADGKVIRLYGTAQDVTERQAALNKRKQAEEELRRSETLLATAQKIAHLGSWEWHLGSEKQIWSAETFRIFGLNPAESVPTQATFLQMLYPEDRPVLQRHLLQAIANGNPFNLEYRIVQPDGSLRYLESRAEVAYDTQGKTVRLYGAILDITERKQAEIALKQSEIRYRAIVEDQTEFIARYLPDGTITFVNQAFTRYFGRSPEQLIDSCYQPIIFEADRERVAQLIAAMNADNPVAIIENRVILEDSVRWTQWHNRMLFDEQGCFIEFQTVGRDITALKQIEETLFQEKELAQVTLQSIRDAVITTDAFGRIQYLNPVAESLIGCSEASAKGVLLEEVFRIVHETTREKVKNPIEQALQENRIVSLANHTVLITGRDQEIAIQDSAAPIRNREGQVIGAVMVFHDVTQNRLLSRQLSWQATHDALTGLVNRQEFERRVEQALHVAKLDYQVYTLCYLDLDHFKIVNDTCGHVAGDELLRQITVLLQEKVRKTDTLARFGGDEFGLLLTQCTLEEALRVANNLLSCVQEFRFVWQEQVFSIGVSIGLVVIDTNSESLAEIISTADAACYTAKNRGRNRVYVAQTDDQERLQQRGQMQWVGRISQALESDWFCLYVQRIAAIIPTDQNGDHYEVLLRLRDEQGKLVLPMAFIPAAERYNLMHLIDRWVIRTLFKNWSRVVDNKQSIYAINLSGSSINDDRFIDFLHEQFTLHPISPQHICFEITETVAIANLLKARQFIQKLQRMGCRFALDDFGAGMSSFAYLKSLPIDYLKIDGSFIRNIVENPVDNAIVTAITRISSVMGIQTIAEFVENDAILERITALGIDYAQGYGIAVPHPLGKI</sequence>
<feature type="domain" description="PAC" evidence="13">
    <location>
        <begin position="494"/>
        <end position="546"/>
    </location>
</feature>
<dbReference type="GO" id="GO:0005886">
    <property type="term" value="C:plasma membrane"/>
    <property type="evidence" value="ECO:0007669"/>
    <property type="project" value="UniProtKB-SubCell"/>
</dbReference>
<feature type="coiled-coil region" evidence="10">
    <location>
        <begin position="396"/>
        <end position="429"/>
    </location>
</feature>
<dbReference type="Gene3D" id="3.30.450.20">
    <property type="entry name" value="PAS domain"/>
    <property type="match status" value="5"/>
</dbReference>
<reference evidence="16 17" key="2">
    <citation type="journal article" date="2013" name="Plant Physiol.">
        <title>A Nostoc punctiforme Sugar Transporter Necessary to Establish a Cyanobacterium-Plant Symbiosis.</title>
        <authorList>
            <person name="Ekman M."/>
            <person name="Picossi S."/>
            <person name="Campbell E.L."/>
            <person name="Meeks J.C."/>
            <person name="Flores E."/>
        </authorList>
    </citation>
    <scope>NUCLEOTIDE SEQUENCE [LARGE SCALE GENOMIC DNA]</scope>
    <source>
        <strain evidence="17">ATCC 29133 / PCC 73102</strain>
    </source>
</reference>
<feature type="domain" description="GGDEF" evidence="15">
    <location>
        <begin position="834"/>
        <end position="967"/>
    </location>
</feature>
<dbReference type="Proteomes" id="UP000001191">
    <property type="component" value="Chromosome"/>
</dbReference>
<dbReference type="RefSeq" id="WP_012411720.1">
    <property type="nucleotide sequence ID" value="NC_010628.1"/>
</dbReference>
<evidence type="ECO:0000256" key="7">
    <source>
        <dbReference type="ARBA" id="ARBA00022741"/>
    </source>
</evidence>
<evidence type="ECO:0000256" key="2">
    <source>
        <dbReference type="ARBA" id="ARBA00022475"/>
    </source>
</evidence>
<dbReference type="FunFam" id="2.10.70.100:FF:000001">
    <property type="entry name" value="Sensory transduction histidine kinase"/>
    <property type="match status" value="1"/>
</dbReference>
<keyword evidence="7" id="KW-0547">Nucleotide-binding</keyword>
<dbReference type="InterPro" id="IPR000014">
    <property type="entry name" value="PAS"/>
</dbReference>
<dbReference type="GO" id="GO:0000166">
    <property type="term" value="F:nucleotide binding"/>
    <property type="evidence" value="ECO:0007669"/>
    <property type="project" value="UniProtKB-KW"/>
</dbReference>
<dbReference type="InterPro" id="IPR043128">
    <property type="entry name" value="Rev_trsase/Diguanyl_cyclase"/>
</dbReference>
<dbReference type="NCBIfam" id="TIGR00229">
    <property type="entry name" value="sensory_box"/>
    <property type="match status" value="3"/>
</dbReference>
<comment type="subcellular location">
    <subcellularLocation>
        <location evidence="1">Cell inner membrane</location>
        <topology evidence="1">Multi-pass membrane protein</topology>
    </subcellularLocation>
</comment>
<keyword evidence="2" id="KW-1003">Cell membrane</keyword>
<dbReference type="PhylomeDB" id="B2J5P2"/>
<dbReference type="InterPro" id="IPR035965">
    <property type="entry name" value="PAS-like_dom_sf"/>
</dbReference>
<evidence type="ECO:0000256" key="1">
    <source>
        <dbReference type="ARBA" id="ARBA00004429"/>
    </source>
</evidence>
<dbReference type="SUPFAM" id="SSF141868">
    <property type="entry name" value="EAL domain-like"/>
    <property type="match status" value="1"/>
</dbReference>
<feature type="coiled-coil region" evidence="10">
    <location>
        <begin position="125"/>
        <end position="162"/>
    </location>
</feature>
<dbReference type="NCBIfam" id="TIGR00254">
    <property type="entry name" value="GGDEF"/>
    <property type="match status" value="1"/>
</dbReference>
<keyword evidence="3" id="KW-0997">Cell inner membrane</keyword>
<evidence type="ECO:0000259" key="12">
    <source>
        <dbReference type="PROSITE" id="PS50112"/>
    </source>
</evidence>
<dbReference type="FunFam" id="3.30.70.270:FF:000001">
    <property type="entry name" value="Diguanylate cyclase domain protein"/>
    <property type="match status" value="1"/>
</dbReference>
<proteinExistence type="predicted"/>
<dbReference type="STRING" id="63737.Npun_F5467"/>
<dbReference type="Pfam" id="PF08447">
    <property type="entry name" value="PAS_3"/>
    <property type="match status" value="3"/>
</dbReference>
<dbReference type="EMBL" id="CP001037">
    <property type="protein sequence ID" value="ACC83774.1"/>
    <property type="molecule type" value="Genomic_DNA"/>
</dbReference>
<dbReference type="Pfam" id="PF00563">
    <property type="entry name" value="EAL"/>
    <property type="match status" value="1"/>
</dbReference>